<evidence type="ECO:0000256" key="2">
    <source>
        <dbReference type="SAM" id="MobiDB-lite"/>
    </source>
</evidence>
<dbReference type="SUPFAM" id="SSF75620">
    <property type="entry name" value="Release factor"/>
    <property type="match status" value="1"/>
</dbReference>
<accession>A0A0A3EZQ4</accession>
<feature type="domain" description="Prokaryotic-type class I peptide chain release factors" evidence="3">
    <location>
        <begin position="21"/>
        <end position="37"/>
    </location>
</feature>
<reference evidence="6" key="2">
    <citation type="submission" date="2023-02" db="EMBL/GenBank/DDBJ databases">
        <title>Isolation, identification, and genome analysis of Vibrio campbellii in the Penaeus vannamei larvae stage.</title>
        <authorList>
            <person name="Huang T."/>
            <person name="Zhang B."/>
        </authorList>
    </citation>
    <scope>NUCLEOTIDE SEQUENCE</scope>
    <source>
        <strain evidence="6">20220413_1</strain>
    </source>
</reference>
<dbReference type="GO" id="GO:0043022">
    <property type="term" value="F:ribosome binding"/>
    <property type="evidence" value="ECO:0007669"/>
    <property type="project" value="TreeGrafter"/>
</dbReference>
<dbReference type="GO" id="GO:0004045">
    <property type="term" value="F:peptidyl-tRNA hydrolase activity"/>
    <property type="evidence" value="ECO:0007669"/>
    <property type="project" value="UniProtKB-EC"/>
</dbReference>
<evidence type="ECO:0000313" key="6">
    <source>
        <dbReference type="EMBL" id="WDG10508.1"/>
    </source>
</evidence>
<dbReference type="Pfam" id="PF00472">
    <property type="entry name" value="RF-1"/>
    <property type="match status" value="1"/>
</dbReference>
<dbReference type="OrthoDB" id="9815709at2"/>
<dbReference type="Proteomes" id="UP001059912">
    <property type="component" value="Chromosome 2"/>
</dbReference>
<dbReference type="NCBIfam" id="NF006718">
    <property type="entry name" value="PRK09256.1"/>
    <property type="match status" value="1"/>
</dbReference>
<name>A0A0A3EZQ4_9VIBR</name>
<protein>
    <submittedName>
        <fullName evidence="4 6">Aminoacyl-tRNA hydrolase</fullName>
        <ecNumber evidence="4 6">3.1.1.29</ecNumber>
    </submittedName>
</protein>
<comment type="similarity">
    <text evidence="1">Belongs to the prokaryotic/mitochondrial release factor family.</text>
</comment>
<dbReference type="Gene3D" id="3.30.160.20">
    <property type="match status" value="1"/>
</dbReference>
<evidence type="ECO:0000313" key="4">
    <source>
        <dbReference type="EMBL" id="UTZ28695.1"/>
    </source>
</evidence>
<dbReference type="EMBL" id="CP117989">
    <property type="protein sequence ID" value="WDG10508.1"/>
    <property type="molecule type" value="Genomic_DNA"/>
</dbReference>
<dbReference type="PANTHER" id="PTHR47814">
    <property type="entry name" value="PEPTIDYL-TRNA HYDROLASE ARFB"/>
    <property type="match status" value="1"/>
</dbReference>
<feature type="region of interest" description="Disordered" evidence="2">
    <location>
        <begin position="99"/>
        <end position="137"/>
    </location>
</feature>
<keyword evidence="4" id="KW-0378">Hydrolase</keyword>
<dbReference type="GO" id="GO:0072344">
    <property type="term" value="P:rescue of stalled ribosome"/>
    <property type="evidence" value="ECO:0007669"/>
    <property type="project" value="TreeGrafter"/>
</dbReference>
<dbReference type="EMBL" id="CP050471">
    <property type="protein sequence ID" value="UTZ33393.1"/>
    <property type="molecule type" value="Genomic_DNA"/>
</dbReference>
<organism evidence="4 7">
    <name type="scientific">Vibrio campbellii</name>
    <dbReference type="NCBI Taxonomy" id="680"/>
    <lineage>
        <taxon>Bacteria</taxon>
        <taxon>Pseudomonadati</taxon>
        <taxon>Pseudomonadota</taxon>
        <taxon>Gammaproteobacteria</taxon>
        <taxon>Vibrionales</taxon>
        <taxon>Vibrionaceae</taxon>
        <taxon>Vibrio</taxon>
    </lineage>
</organism>
<evidence type="ECO:0000256" key="1">
    <source>
        <dbReference type="ARBA" id="ARBA00010835"/>
    </source>
</evidence>
<proteinExistence type="inferred from homology"/>
<feature type="compositionally biased region" description="Basic residues" evidence="2">
    <location>
        <begin position="102"/>
        <end position="116"/>
    </location>
</feature>
<gene>
    <name evidence="4" type="primary">arfB</name>
    <name evidence="4" type="ORF">HB761_18630</name>
    <name evidence="5" type="ORF">HB762_19035</name>
    <name evidence="6" type="ORF">PUN50_24370</name>
</gene>
<dbReference type="PANTHER" id="PTHR47814:SF1">
    <property type="entry name" value="PEPTIDYL-TRNA HYDROLASE ARFB"/>
    <property type="match status" value="1"/>
</dbReference>
<dbReference type="Proteomes" id="UP001058687">
    <property type="component" value="Chromosome 2"/>
</dbReference>
<dbReference type="InterPro" id="IPR045853">
    <property type="entry name" value="Pep_chain_release_fac_I_sf"/>
</dbReference>
<dbReference type="GO" id="GO:0003747">
    <property type="term" value="F:translation release factor activity"/>
    <property type="evidence" value="ECO:0007669"/>
    <property type="project" value="InterPro"/>
</dbReference>
<feature type="compositionally biased region" description="Basic residues" evidence="2">
    <location>
        <begin position="125"/>
        <end position="137"/>
    </location>
</feature>
<sequence length="137" mass="15922">MLKISNSVTIQDWEIQLLPIRAQGNGGQNVNKVSSAIHLRFDVRHSTLPEFYKERLLALSDSRISKDGVIIIKAQQFRTQEQNKEDALNRLQALIQSASRQEKKRIKTKPTRASQRRRLDSKNKQATKKQQRQKVLY</sequence>
<dbReference type="RefSeq" id="WP_005433335.1">
    <property type="nucleotide sequence ID" value="NZ_BBKU01000084.1"/>
</dbReference>
<keyword evidence="8" id="KW-1185">Reference proteome</keyword>
<dbReference type="AlphaFoldDB" id="A0A0A3EZQ4"/>
<dbReference type="GeneID" id="67379344"/>
<dbReference type="Proteomes" id="UP001219537">
    <property type="component" value="Chromosome 2"/>
</dbReference>
<evidence type="ECO:0000259" key="3">
    <source>
        <dbReference type="PROSITE" id="PS00745"/>
    </source>
</evidence>
<dbReference type="InterPro" id="IPR000352">
    <property type="entry name" value="Pep_chain_release_fac_I"/>
</dbReference>
<evidence type="ECO:0000313" key="5">
    <source>
        <dbReference type="EMBL" id="UTZ33393.1"/>
    </source>
</evidence>
<evidence type="ECO:0000313" key="8">
    <source>
        <dbReference type="Proteomes" id="UP001059912"/>
    </source>
</evidence>
<reference evidence="4" key="1">
    <citation type="submission" date="2020-03" db="EMBL/GenBank/DDBJ databases">
        <title>Five strains of Vibrio campbellii isolated from Mariana Trench.</title>
        <authorList>
            <person name="Liang J."/>
            <person name="Zhang X.-H."/>
        </authorList>
    </citation>
    <scope>NUCLEOTIDE SEQUENCE</scope>
    <source>
        <strain evidence="5">LJC013</strain>
        <strain evidence="4">LJC014</strain>
    </source>
</reference>
<dbReference type="PROSITE" id="PS00745">
    <property type="entry name" value="RF_PROK_I"/>
    <property type="match status" value="1"/>
</dbReference>
<dbReference type="EMBL" id="CP050468">
    <property type="protein sequence ID" value="UTZ28695.1"/>
    <property type="molecule type" value="Genomic_DNA"/>
</dbReference>
<evidence type="ECO:0000313" key="7">
    <source>
        <dbReference type="Proteomes" id="UP001058687"/>
    </source>
</evidence>
<dbReference type="EC" id="3.1.1.29" evidence="4 6"/>